<protein>
    <submittedName>
        <fullName evidence="1">Uncharacterized protein</fullName>
    </submittedName>
</protein>
<dbReference type="OrthoDB" id="6490067at2759"/>
<organism evidence="1 2">
    <name type="scientific">Stegodyphus mimosarum</name>
    <name type="common">African social velvet spider</name>
    <dbReference type="NCBI Taxonomy" id="407821"/>
    <lineage>
        <taxon>Eukaryota</taxon>
        <taxon>Metazoa</taxon>
        <taxon>Ecdysozoa</taxon>
        <taxon>Arthropoda</taxon>
        <taxon>Chelicerata</taxon>
        <taxon>Arachnida</taxon>
        <taxon>Araneae</taxon>
        <taxon>Araneomorphae</taxon>
        <taxon>Entelegynae</taxon>
        <taxon>Eresoidea</taxon>
        <taxon>Eresidae</taxon>
        <taxon>Stegodyphus</taxon>
    </lineage>
</organism>
<keyword evidence="2" id="KW-1185">Reference proteome</keyword>
<accession>A0A087UA43</accession>
<feature type="non-terminal residue" evidence="1">
    <location>
        <position position="55"/>
    </location>
</feature>
<dbReference type="Proteomes" id="UP000054359">
    <property type="component" value="Unassembled WGS sequence"/>
</dbReference>
<name>A0A087UA43_STEMI</name>
<reference evidence="1 2" key="1">
    <citation type="submission" date="2013-11" db="EMBL/GenBank/DDBJ databases">
        <title>Genome sequencing of Stegodyphus mimosarum.</title>
        <authorList>
            <person name="Bechsgaard J."/>
        </authorList>
    </citation>
    <scope>NUCLEOTIDE SEQUENCE [LARGE SCALE GENOMIC DNA]</scope>
</reference>
<evidence type="ECO:0000313" key="2">
    <source>
        <dbReference type="Proteomes" id="UP000054359"/>
    </source>
</evidence>
<sequence>MYLQDHFEESQFESLCKDRKKLRKTAVPTLFSIPNPPPSVTDKKIREMRCLKPKT</sequence>
<proteinExistence type="predicted"/>
<dbReference type="EMBL" id="KK118939">
    <property type="protein sequence ID" value="KFM74232.1"/>
    <property type="molecule type" value="Genomic_DNA"/>
</dbReference>
<gene>
    <name evidence="1" type="ORF">X975_08990</name>
</gene>
<evidence type="ECO:0000313" key="1">
    <source>
        <dbReference type="EMBL" id="KFM74232.1"/>
    </source>
</evidence>
<dbReference type="AlphaFoldDB" id="A0A087UA43"/>